<dbReference type="SUPFAM" id="SSF55909">
    <property type="entry name" value="Pentein"/>
    <property type="match status" value="1"/>
</dbReference>
<dbReference type="PANTHER" id="PTHR31377:SF0">
    <property type="entry name" value="AGMATINE DEIMINASE-RELATED"/>
    <property type="match status" value="1"/>
</dbReference>
<sequence length="335" mass="37101">MKLLADWQLAGPLLTCWPYRNDVWRGNGEFVQQALLAMLHAILPYYPVTLAIHPPQLNIALRQLPQQLTWLPLAYDDAWIRDFGPLFRSGPGGLSAVAGQFDGWQGVHGVYQRDQRFAAALAHRRALPLHSLPFIFEGGMLSHDGAGTAVVHACSLQRRNPQWRLAALERELKRALGLQQIIWLHQALSADETGGHTDNQLQFVDAHSIVYVTSTDDPAWNEEVATLQRQPWGRAYRWIELPAAQQVTDAVDIYHDVRRRAGVQRRGQRPLLCSYANLLRLPGALVVPQFGLADDSAAVAGLQQAFPELAVIPVDALEMVRGGGGPHCLSLVLPG</sequence>
<dbReference type="Pfam" id="PF04371">
    <property type="entry name" value="PAD_porph"/>
    <property type="match status" value="1"/>
</dbReference>
<dbReference type="OrthoDB" id="9808013at2"/>
<evidence type="ECO:0000256" key="1">
    <source>
        <dbReference type="ARBA" id="ARBA00022801"/>
    </source>
</evidence>
<evidence type="ECO:0000313" key="2">
    <source>
        <dbReference type="EMBL" id="RUO60554.1"/>
    </source>
</evidence>
<proteinExistence type="predicted"/>
<dbReference type="RefSeq" id="WP_126754496.1">
    <property type="nucleotide sequence ID" value="NZ_PIPY01000006.1"/>
</dbReference>
<evidence type="ECO:0000313" key="3">
    <source>
        <dbReference type="Proteomes" id="UP000288259"/>
    </source>
</evidence>
<name>A0A432YHY9_9GAMM</name>
<dbReference type="GO" id="GO:0009446">
    <property type="term" value="P:putrescine biosynthetic process"/>
    <property type="evidence" value="ECO:0007669"/>
    <property type="project" value="InterPro"/>
</dbReference>
<dbReference type="GO" id="GO:0047632">
    <property type="term" value="F:agmatine deiminase activity"/>
    <property type="evidence" value="ECO:0007669"/>
    <property type="project" value="TreeGrafter"/>
</dbReference>
<dbReference type="AlphaFoldDB" id="A0A432YHY9"/>
<comment type="caution">
    <text evidence="2">The sequence shown here is derived from an EMBL/GenBank/DDBJ whole genome shotgun (WGS) entry which is preliminary data.</text>
</comment>
<evidence type="ECO:0008006" key="4">
    <source>
        <dbReference type="Google" id="ProtNLM"/>
    </source>
</evidence>
<accession>A0A432YHY9</accession>
<dbReference type="GO" id="GO:0004668">
    <property type="term" value="F:protein-arginine deiminase activity"/>
    <property type="evidence" value="ECO:0007669"/>
    <property type="project" value="InterPro"/>
</dbReference>
<organism evidence="2 3">
    <name type="scientific">Pseudidiomarina insulisalsae</name>
    <dbReference type="NCBI Taxonomy" id="575789"/>
    <lineage>
        <taxon>Bacteria</taxon>
        <taxon>Pseudomonadati</taxon>
        <taxon>Pseudomonadota</taxon>
        <taxon>Gammaproteobacteria</taxon>
        <taxon>Alteromonadales</taxon>
        <taxon>Idiomarinaceae</taxon>
        <taxon>Pseudidiomarina</taxon>
    </lineage>
</organism>
<dbReference type="Gene3D" id="3.75.10.10">
    <property type="entry name" value="L-arginine/glycine Amidinotransferase, Chain A"/>
    <property type="match status" value="1"/>
</dbReference>
<dbReference type="InterPro" id="IPR007466">
    <property type="entry name" value="Peptidyl-Arg-deiminase_porph"/>
</dbReference>
<gene>
    <name evidence="2" type="ORF">CWI71_06715</name>
</gene>
<dbReference type="EMBL" id="PIPY01000006">
    <property type="protein sequence ID" value="RUO60554.1"/>
    <property type="molecule type" value="Genomic_DNA"/>
</dbReference>
<dbReference type="PANTHER" id="PTHR31377">
    <property type="entry name" value="AGMATINE DEIMINASE-RELATED"/>
    <property type="match status" value="1"/>
</dbReference>
<keyword evidence="1" id="KW-0378">Hydrolase</keyword>
<keyword evidence="3" id="KW-1185">Reference proteome</keyword>
<dbReference type="Proteomes" id="UP000288259">
    <property type="component" value="Unassembled WGS sequence"/>
</dbReference>
<reference evidence="3" key="1">
    <citation type="journal article" date="2018" name="Front. Microbiol.">
        <title>Genome-Based Analysis Reveals the Taxonomy and Diversity of the Family Idiomarinaceae.</title>
        <authorList>
            <person name="Liu Y."/>
            <person name="Lai Q."/>
            <person name="Shao Z."/>
        </authorList>
    </citation>
    <scope>NUCLEOTIDE SEQUENCE [LARGE SCALE GENOMIC DNA]</scope>
    <source>
        <strain evidence="3">CVS-6</strain>
    </source>
</reference>
<protein>
    <recommendedName>
        <fullName evidence="4">Agmatine deiminase</fullName>
    </recommendedName>
</protein>